<evidence type="ECO:0000259" key="2">
    <source>
        <dbReference type="Pfam" id="PF03807"/>
    </source>
</evidence>
<evidence type="ECO:0000256" key="1">
    <source>
        <dbReference type="ARBA" id="ARBA00023002"/>
    </source>
</evidence>
<dbReference type="InterPro" id="IPR028939">
    <property type="entry name" value="P5C_Rdtase_cat_N"/>
</dbReference>
<proteinExistence type="predicted"/>
<name>A0ABZ1ZN38_STRAQ</name>
<keyword evidence="4" id="KW-1185">Reference proteome</keyword>
<evidence type="ECO:0000313" key="4">
    <source>
        <dbReference type="Proteomes" id="UP001431926"/>
    </source>
</evidence>
<sequence>MRIGIVGAGMLGLAVARRAALAGAGVLLADRSIGRARAAAAGATTAETAGTVVATTLAAALRPEIVIFAIGWPQALELTRLHAGLLAGKAVVDLSVPSRTDPESSAVRQLVGLAPEVRWVKALTTADAGALHRGSSDGLPVDVFVAADDERAKVAVVELFDRSGLRAFDAGGLDNAWVLEGMGRLGQEVGERLQLSESWSFKFMPSW</sequence>
<dbReference type="EMBL" id="CP109491">
    <property type="protein sequence ID" value="WUX39023.1"/>
    <property type="molecule type" value="Genomic_DNA"/>
</dbReference>
<organism evidence="3 4">
    <name type="scientific">Streptomyces anulatus</name>
    <name type="common">Streptomyces chrysomallus</name>
    <dbReference type="NCBI Taxonomy" id="1892"/>
    <lineage>
        <taxon>Bacteria</taxon>
        <taxon>Bacillati</taxon>
        <taxon>Actinomycetota</taxon>
        <taxon>Actinomycetes</taxon>
        <taxon>Kitasatosporales</taxon>
        <taxon>Streptomycetaceae</taxon>
        <taxon>Streptomyces</taxon>
    </lineage>
</organism>
<reference evidence="3" key="1">
    <citation type="submission" date="2022-10" db="EMBL/GenBank/DDBJ databases">
        <title>The complete genomes of actinobacterial strains from the NBC collection.</title>
        <authorList>
            <person name="Joergensen T.S."/>
            <person name="Alvarez Arevalo M."/>
            <person name="Sterndorff E.B."/>
            <person name="Faurdal D."/>
            <person name="Vuksanovic O."/>
            <person name="Mourched A.-S."/>
            <person name="Charusanti P."/>
            <person name="Shaw S."/>
            <person name="Blin K."/>
            <person name="Weber T."/>
        </authorList>
    </citation>
    <scope>NUCLEOTIDE SEQUENCE</scope>
    <source>
        <strain evidence="3">NBC_01436</strain>
    </source>
</reference>
<dbReference type="SUPFAM" id="SSF51735">
    <property type="entry name" value="NAD(P)-binding Rossmann-fold domains"/>
    <property type="match status" value="1"/>
</dbReference>
<dbReference type="RefSeq" id="WP_329357359.1">
    <property type="nucleotide sequence ID" value="NZ_CP108726.1"/>
</dbReference>
<dbReference type="InterPro" id="IPR036291">
    <property type="entry name" value="NAD(P)-bd_dom_sf"/>
</dbReference>
<dbReference type="Gene3D" id="3.40.50.720">
    <property type="entry name" value="NAD(P)-binding Rossmann-like Domain"/>
    <property type="match status" value="1"/>
</dbReference>
<accession>A0ABZ1ZN38</accession>
<gene>
    <name evidence="3" type="ORF">OG367_23585</name>
</gene>
<keyword evidence="1" id="KW-0560">Oxidoreductase</keyword>
<protein>
    <submittedName>
        <fullName evidence="3">NAD(P)-binding domain-containing protein</fullName>
    </submittedName>
</protein>
<feature type="domain" description="Pyrroline-5-carboxylate reductase catalytic N-terminal" evidence="2">
    <location>
        <begin position="2"/>
        <end position="96"/>
    </location>
</feature>
<dbReference type="PANTHER" id="PTHR14239">
    <property type="entry name" value="DUDULIN-RELATED"/>
    <property type="match status" value="1"/>
</dbReference>
<dbReference type="PANTHER" id="PTHR14239:SF10">
    <property type="entry name" value="REDUCTASE"/>
    <property type="match status" value="1"/>
</dbReference>
<dbReference type="Proteomes" id="UP001431926">
    <property type="component" value="Chromosome"/>
</dbReference>
<dbReference type="Pfam" id="PF03807">
    <property type="entry name" value="F420_oxidored"/>
    <property type="match status" value="1"/>
</dbReference>
<dbReference type="InterPro" id="IPR051267">
    <property type="entry name" value="STEAP_metalloreductase"/>
</dbReference>
<evidence type="ECO:0000313" key="3">
    <source>
        <dbReference type="EMBL" id="WUX39023.1"/>
    </source>
</evidence>